<dbReference type="Proteomes" id="UP000776983">
    <property type="component" value="Unassembled WGS sequence"/>
</dbReference>
<organism evidence="1 2">
    <name type="scientific">Mesopusillimonas faecipullorum</name>
    <dbReference type="NCBI Taxonomy" id="2755040"/>
    <lineage>
        <taxon>Bacteria</taxon>
        <taxon>Pseudomonadati</taxon>
        <taxon>Pseudomonadota</taxon>
        <taxon>Betaproteobacteria</taxon>
        <taxon>Burkholderiales</taxon>
        <taxon>Alcaligenaceae</taxon>
        <taxon>Mesopusillimonas</taxon>
    </lineage>
</organism>
<comment type="caution">
    <text evidence="1">The sequence shown here is derived from an EMBL/GenBank/DDBJ whole genome shotgun (WGS) entry which is preliminary data.</text>
</comment>
<sequence>MKYLIEMQPGGNRALAFGLTWHSTLGNDPEAVAAKIASRAKAAAYTRGGARSTVVGLLHVKKRSELPRRRIQLYSAAAMFARSCARGPVALRMKMPSGVWVAAAYDGVVMVGSDVIHDSDQQAQAYLAHLQEKHKGLIVYGDQDGDQQLPPTALAGQLDASTQLKRTTRTYAQIPLPIWGILAAILAWAATDYSRSWYQSSQKLKKSALAQTTLSVDPSNSWQAAIHTWASQMPNHGGQVLQTLLHEVEKIPLTAGRWELVEVDCHPTQWRCSARYRRGHLGTNLELREALPEPWSLHWPDLQNAVAQLPLSQPSPATALNWEHLPANADVALSWLSGLQRLAPALTDLAVGHPQEVALAPPTQIRPDGTAVAIPFPVDSELRIPTARTLVLNGPMRSLYLLSLPDGTLLDRLQIRRLPIAAAGLDNSALTVTLTGKIHAK</sequence>
<keyword evidence="2" id="KW-1185">Reference proteome</keyword>
<name>A0ABS8CA73_9BURK</name>
<gene>
    <name evidence="1" type="ORF">H0484_04035</name>
</gene>
<accession>A0ABS8CA73</accession>
<evidence type="ECO:0008006" key="3">
    <source>
        <dbReference type="Google" id="ProtNLM"/>
    </source>
</evidence>
<proteinExistence type="predicted"/>
<reference evidence="1 2" key="1">
    <citation type="submission" date="2020-07" db="EMBL/GenBank/DDBJ databases">
        <title>Pusillimonas sp. nov., isolated from poultry manure in Taiwan.</title>
        <authorList>
            <person name="Lin S.-Y."/>
            <person name="Tang Y.-S."/>
            <person name="Young C.-C."/>
        </authorList>
    </citation>
    <scope>NUCLEOTIDE SEQUENCE [LARGE SCALE GENOMIC DNA]</scope>
    <source>
        <strain evidence="1 2">CC-YST705</strain>
    </source>
</reference>
<dbReference type="RefSeq" id="WP_226953171.1">
    <property type="nucleotide sequence ID" value="NZ_JACDXW010000002.1"/>
</dbReference>
<protein>
    <recommendedName>
        <fullName evidence="3">Pilin accessory protein (PilO)</fullName>
    </recommendedName>
</protein>
<evidence type="ECO:0000313" key="2">
    <source>
        <dbReference type="Proteomes" id="UP000776983"/>
    </source>
</evidence>
<dbReference type="EMBL" id="JACDXW010000002">
    <property type="protein sequence ID" value="MCB5362925.1"/>
    <property type="molecule type" value="Genomic_DNA"/>
</dbReference>
<evidence type="ECO:0000313" key="1">
    <source>
        <dbReference type="EMBL" id="MCB5362925.1"/>
    </source>
</evidence>